<dbReference type="Proteomes" id="UP000187203">
    <property type="component" value="Unassembled WGS sequence"/>
</dbReference>
<protein>
    <submittedName>
        <fullName evidence="1">Uncharacterized protein</fullName>
    </submittedName>
</protein>
<evidence type="ECO:0000313" key="1">
    <source>
        <dbReference type="EMBL" id="OMP07207.1"/>
    </source>
</evidence>
<organism evidence="1 2">
    <name type="scientific">Corchorus olitorius</name>
    <dbReference type="NCBI Taxonomy" id="93759"/>
    <lineage>
        <taxon>Eukaryota</taxon>
        <taxon>Viridiplantae</taxon>
        <taxon>Streptophyta</taxon>
        <taxon>Embryophyta</taxon>
        <taxon>Tracheophyta</taxon>
        <taxon>Spermatophyta</taxon>
        <taxon>Magnoliopsida</taxon>
        <taxon>eudicotyledons</taxon>
        <taxon>Gunneridae</taxon>
        <taxon>Pentapetalae</taxon>
        <taxon>rosids</taxon>
        <taxon>malvids</taxon>
        <taxon>Malvales</taxon>
        <taxon>Malvaceae</taxon>
        <taxon>Grewioideae</taxon>
        <taxon>Apeibeae</taxon>
        <taxon>Corchorus</taxon>
    </lineage>
</organism>
<keyword evidence="2" id="KW-1185">Reference proteome</keyword>
<gene>
    <name evidence="1" type="ORF">COLO4_07540</name>
</gene>
<accession>A0A1R3KJE6</accession>
<dbReference type="EMBL" id="AWUE01013350">
    <property type="protein sequence ID" value="OMP07207.1"/>
    <property type="molecule type" value="Genomic_DNA"/>
</dbReference>
<dbReference type="AlphaFoldDB" id="A0A1R3KJE6"/>
<sequence>MRGTLTLVFVDFGGKARNGSQESSKGKTDGKLS</sequence>
<name>A0A1R3KJE6_9ROSI</name>
<comment type="caution">
    <text evidence="1">The sequence shown here is derived from an EMBL/GenBank/DDBJ whole genome shotgun (WGS) entry which is preliminary data.</text>
</comment>
<reference evidence="2" key="1">
    <citation type="submission" date="2013-09" db="EMBL/GenBank/DDBJ databases">
        <title>Corchorus olitorius genome sequencing.</title>
        <authorList>
            <person name="Alam M."/>
            <person name="Haque M.S."/>
            <person name="Islam M.S."/>
            <person name="Emdad E.M."/>
            <person name="Islam M.M."/>
            <person name="Ahmed B."/>
            <person name="Halim A."/>
            <person name="Hossen Q.M.M."/>
            <person name="Hossain M.Z."/>
            <person name="Ahmed R."/>
            <person name="Khan M.M."/>
            <person name="Islam R."/>
            <person name="Rashid M.M."/>
            <person name="Khan S.A."/>
            <person name="Rahman M.S."/>
            <person name="Alam M."/>
            <person name="Yahiya A.S."/>
            <person name="Khan M.S."/>
            <person name="Azam M.S."/>
            <person name="Haque T."/>
            <person name="Lashkar M.Z.H."/>
            <person name="Akhand A.I."/>
            <person name="Morshed G."/>
            <person name="Roy S."/>
            <person name="Uddin K.S."/>
            <person name="Rabeya T."/>
            <person name="Hossain A.S."/>
            <person name="Chowdhury A."/>
            <person name="Snigdha A.R."/>
            <person name="Mortoza M.S."/>
            <person name="Matin S.A."/>
            <person name="Hoque S.M.E."/>
            <person name="Islam M.K."/>
            <person name="Roy D.K."/>
            <person name="Haider R."/>
            <person name="Moosa M.M."/>
            <person name="Elias S.M."/>
            <person name="Hasan A.M."/>
            <person name="Jahan S."/>
            <person name="Shafiuddin M."/>
            <person name="Mahmood N."/>
            <person name="Shommy N.S."/>
        </authorList>
    </citation>
    <scope>NUCLEOTIDE SEQUENCE [LARGE SCALE GENOMIC DNA]</scope>
    <source>
        <strain evidence="2">cv. O-4</strain>
    </source>
</reference>
<proteinExistence type="predicted"/>
<evidence type="ECO:0000313" key="2">
    <source>
        <dbReference type="Proteomes" id="UP000187203"/>
    </source>
</evidence>